<reference evidence="2" key="1">
    <citation type="submission" date="2021-03" db="EMBL/GenBank/DDBJ databases">
        <title>Revisited historic fungal species revealed as producer of novel bioactive compounds through whole genome sequencing and comparative genomics.</title>
        <authorList>
            <person name="Vignolle G.A."/>
            <person name="Hochenegger N."/>
            <person name="Mach R.L."/>
            <person name="Mach-Aigner A.R."/>
            <person name="Javad Rahimi M."/>
            <person name="Salim K.A."/>
            <person name="Chan C.M."/>
            <person name="Lim L.B.L."/>
            <person name="Cai F."/>
            <person name="Druzhinina I.S."/>
            <person name="U'Ren J.M."/>
            <person name="Derntl C."/>
        </authorList>
    </citation>
    <scope>NUCLEOTIDE SEQUENCE</scope>
    <source>
        <strain evidence="2">TUCIM 5799</strain>
    </source>
</reference>
<sequence length="283" mass="31570">MSTTTAGIDTLPNEVLIQVLELFSTKSLLPLAGTCRRFYGLVSRLHYARLVEAVALQGHDLILECYHPSAKISTPYMFCDYIDTDEFESAGLEPTLRKMNGLYSRFRPVLEKENQRPRARYPTLDVVQGTKDAIVESPSLDVHLDAAELFSQLCTVINVIKVGPKRGLFLSCVNIIESVIRIWRDWLAEQTELGPSESARTDVSHSSILWTDSAHNFGLRLKVVEKPDTPAPVLLGPGEEAPVSYVLEYTELIIRTNQLLLSMEKAEAQQVNHSSKAIVIASM</sequence>
<dbReference type="InterPro" id="IPR036047">
    <property type="entry name" value="F-box-like_dom_sf"/>
</dbReference>
<gene>
    <name evidence="2" type="ORF">JX265_003778</name>
</gene>
<dbReference type="Pfam" id="PF12937">
    <property type="entry name" value="F-box-like"/>
    <property type="match status" value="1"/>
</dbReference>
<dbReference type="SUPFAM" id="SSF81383">
    <property type="entry name" value="F-box domain"/>
    <property type="match status" value="1"/>
</dbReference>
<dbReference type="AlphaFoldDB" id="A0A9P9WSG9"/>
<keyword evidence="3" id="KW-1185">Reference proteome</keyword>
<evidence type="ECO:0000259" key="1">
    <source>
        <dbReference type="PROSITE" id="PS50181"/>
    </source>
</evidence>
<accession>A0A9P9WSG9</accession>
<name>A0A9P9WSG9_9PEZI</name>
<dbReference type="CDD" id="cd09917">
    <property type="entry name" value="F-box_SF"/>
    <property type="match status" value="1"/>
</dbReference>
<organism evidence="2 3">
    <name type="scientific">Neoarthrinium moseri</name>
    <dbReference type="NCBI Taxonomy" id="1658444"/>
    <lineage>
        <taxon>Eukaryota</taxon>
        <taxon>Fungi</taxon>
        <taxon>Dikarya</taxon>
        <taxon>Ascomycota</taxon>
        <taxon>Pezizomycotina</taxon>
        <taxon>Sordariomycetes</taxon>
        <taxon>Xylariomycetidae</taxon>
        <taxon>Amphisphaeriales</taxon>
        <taxon>Apiosporaceae</taxon>
        <taxon>Neoarthrinium</taxon>
    </lineage>
</organism>
<evidence type="ECO:0000313" key="3">
    <source>
        <dbReference type="Proteomes" id="UP000829685"/>
    </source>
</evidence>
<dbReference type="PROSITE" id="PS50181">
    <property type="entry name" value="FBOX"/>
    <property type="match status" value="1"/>
</dbReference>
<dbReference type="InterPro" id="IPR001810">
    <property type="entry name" value="F-box_dom"/>
</dbReference>
<feature type="domain" description="F-box" evidence="1">
    <location>
        <begin position="5"/>
        <end position="50"/>
    </location>
</feature>
<evidence type="ECO:0000313" key="2">
    <source>
        <dbReference type="EMBL" id="KAI1877770.1"/>
    </source>
</evidence>
<dbReference type="SMART" id="SM00256">
    <property type="entry name" value="FBOX"/>
    <property type="match status" value="1"/>
</dbReference>
<comment type="caution">
    <text evidence="2">The sequence shown here is derived from an EMBL/GenBank/DDBJ whole genome shotgun (WGS) entry which is preliminary data.</text>
</comment>
<protein>
    <recommendedName>
        <fullName evidence="1">F-box domain-containing protein</fullName>
    </recommendedName>
</protein>
<proteinExistence type="predicted"/>
<dbReference type="Proteomes" id="UP000829685">
    <property type="component" value="Unassembled WGS sequence"/>
</dbReference>
<dbReference type="EMBL" id="JAFIMR010000006">
    <property type="protein sequence ID" value="KAI1877770.1"/>
    <property type="molecule type" value="Genomic_DNA"/>
</dbReference>